<evidence type="ECO:0000313" key="1">
    <source>
        <dbReference type="EMBL" id="KAE9451458.1"/>
    </source>
</evidence>
<dbReference type="AlphaFoldDB" id="A0A6A4LA96"/>
<name>A0A6A4LA96_9ERIC</name>
<sequence>MMVATDCLRSEDRRPVTCIIADGVLSFAGDFALEKGIQLVYFRTVSACSFWACFCFHEIIEAGEVPLKVPYECLMRPSSLVAEEIPSR</sequence>
<dbReference type="Gene3D" id="3.40.50.2000">
    <property type="entry name" value="Glycogen Phosphorylase B"/>
    <property type="match status" value="1"/>
</dbReference>
<organism evidence="1 2">
    <name type="scientific">Rhododendron williamsianum</name>
    <dbReference type="NCBI Taxonomy" id="262921"/>
    <lineage>
        <taxon>Eukaryota</taxon>
        <taxon>Viridiplantae</taxon>
        <taxon>Streptophyta</taxon>
        <taxon>Embryophyta</taxon>
        <taxon>Tracheophyta</taxon>
        <taxon>Spermatophyta</taxon>
        <taxon>Magnoliopsida</taxon>
        <taxon>eudicotyledons</taxon>
        <taxon>Gunneridae</taxon>
        <taxon>Pentapetalae</taxon>
        <taxon>asterids</taxon>
        <taxon>Ericales</taxon>
        <taxon>Ericaceae</taxon>
        <taxon>Ericoideae</taxon>
        <taxon>Rhodoreae</taxon>
        <taxon>Rhododendron</taxon>
    </lineage>
</organism>
<protein>
    <submittedName>
        <fullName evidence="1">Uncharacterized protein</fullName>
    </submittedName>
</protein>
<keyword evidence="2" id="KW-1185">Reference proteome</keyword>
<feature type="non-terminal residue" evidence="1">
    <location>
        <position position="1"/>
    </location>
</feature>
<proteinExistence type="predicted"/>
<dbReference type="OrthoDB" id="5835829at2759"/>
<evidence type="ECO:0000313" key="2">
    <source>
        <dbReference type="Proteomes" id="UP000428333"/>
    </source>
</evidence>
<dbReference type="EMBL" id="QEFC01002712">
    <property type="protein sequence ID" value="KAE9451458.1"/>
    <property type="molecule type" value="Genomic_DNA"/>
</dbReference>
<dbReference type="Proteomes" id="UP000428333">
    <property type="component" value="Linkage Group LG10"/>
</dbReference>
<gene>
    <name evidence="1" type="ORF">C3L33_16641</name>
</gene>
<dbReference type="SUPFAM" id="SSF53756">
    <property type="entry name" value="UDP-Glycosyltransferase/glycogen phosphorylase"/>
    <property type="match status" value="1"/>
</dbReference>
<comment type="caution">
    <text evidence="1">The sequence shown here is derived from an EMBL/GenBank/DDBJ whole genome shotgun (WGS) entry which is preliminary data.</text>
</comment>
<accession>A0A6A4LA96</accession>
<reference evidence="1 2" key="1">
    <citation type="journal article" date="2019" name="Genome Biol. Evol.">
        <title>The Rhododendron genome and chromosomal organization provide insight into shared whole-genome duplications across the heath family (Ericaceae).</title>
        <authorList>
            <person name="Soza V.L."/>
            <person name="Lindsley D."/>
            <person name="Waalkes A."/>
            <person name="Ramage E."/>
            <person name="Patwardhan R.P."/>
            <person name="Burton J.N."/>
            <person name="Adey A."/>
            <person name="Kumar A."/>
            <person name="Qiu R."/>
            <person name="Shendure J."/>
            <person name="Hall B."/>
        </authorList>
    </citation>
    <scope>NUCLEOTIDE SEQUENCE [LARGE SCALE GENOMIC DNA]</scope>
    <source>
        <strain evidence="1">RSF 1966-606</strain>
    </source>
</reference>